<dbReference type="EMBL" id="SZZH01000003">
    <property type="protein sequence ID" value="TKV58721.1"/>
    <property type="molecule type" value="Genomic_DNA"/>
</dbReference>
<dbReference type="Proteomes" id="UP000306985">
    <property type="component" value="Unassembled WGS sequence"/>
</dbReference>
<name>A0A4U6QF65_9ACTN</name>
<organism evidence="1 2">
    <name type="scientific">Nakamurella flava</name>
    <dbReference type="NCBI Taxonomy" id="2576308"/>
    <lineage>
        <taxon>Bacteria</taxon>
        <taxon>Bacillati</taxon>
        <taxon>Actinomycetota</taxon>
        <taxon>Actinomycetes</taxon>
        <taxon>Nakamurellales</taxon>
        <taxon>Nakamurellaceae</taxon>
        <taxon>Nakamurella</taxon>
    </lineage>
</organism>
<dbReference type="InterPro" id="IPR011042">
    <property type="entry name" value="6-blade_b-propeller_TolB-like"/>
</dbReference>
<protein>
    <submittedName>
        <fullName evidence="1">Uncharacterized protein</fullName>
    </submittedName>
</protein>
<proteinExistence type="predicted"/>
<dbReference type="AlphaFoldDB" id="A0A4U6QF65"/>
<comment type="caution">
    <text evidence="1">The sequence shown here is derived from an EMBL/GenBank/DDBJ whole genome shotgun (WGS) entry which is preliminary data.</text>
</comment>
<dbReference type="Gene3D" id="2.120.10.30">
    <property type="entry name" value="TolB, C-terminal domain"/>
    <property type="match status" value="1"/>
</dbReference>
<gene>
    <name evidence="1" type="ORF">FDO65_14480</name>
</gene>
<evidence type="ECO:0000313" key="2">
    <source>
        <dbReference type="Proteomes" id="UP000306985"/>
    </source>
</evidence>
<reference evidence="1 2" key="1">
    <citation type="submission" date="2019-05" db="EMBL/GenBank/DDBJ databases">
        <title>Nakamurella sp. N5BH11, whole genome shotgun sequence.</title>
        <authorList>
            <person name="Tuo L."/>
        </authorList>
    </citation>
    <scope>NUCLEOTIDE SEQUENCE [LARGE SCALE GENOMIC DNA]</scope>
    <source>
        <strain evidence="1 2">N5BH11</strain>
    </source>
</reference>
<accession>A0A4U6QF65</accession>
<evidence type="ECO:0000313" key="1">
    <source>
        <dbReference type="EMBL" id="TKV58721.1"/>
    </source>
</evidence>
<keyword evidence="2" id="KW-1185">Reference proteome</keyword>
<sequence length="107" mass="10480">MLSVATGGGCGNAGLVAPKLTYPTSEGSCSGPAVVGSAVYVACARGQRLYRAEISGSSLVNPQQYFVGTFGRPRTVEPAGGCASARTACSLSPPAAAAATPGSSPRS</sequence>